<feature type="domain" description="Agenet-like" evidence="2">
    <location>
        <begin position="31"/>
        <end position="65"/>
    </location>
</feature>
<feature type="region of interest" description="Disordered" evidence="1">
    <location>
        <begin position="215"/>
        <end position="240"/>
    </location>
</feature>
<accession>A0A8S9GRV0</accession>
<dbReference type="AlphaFoldDB" id="A0A8S9GRV0"/>
<feature type="region of interest" description="Disordered" evidence="1">
    <location>
        <begin position="612"/>
        <end position="633"/>
    </location>
</feature>
<feature type="region of interest" description="Disordered" evidence="1">
    <location>
        <begin position="639"/>
        <end position="658"/>
    </location>
</feature>
<evidence type="ECO:0000313" key="3">
    <source>
        <dbReference type="EMBL" id="KAF2549291.1"/>
    </source>
</evidence>
<feature type="compositionally biased region" description="Basic and acidic residues" evidence="1">
    <location>
        <begin position="217"/>
        <end position="240"/>
    </location>
</feature>
<reference evidence="3" key="1">
    <citation type="submission" date="2019-12" db="EMBL/GenBank/DDBJ databases">
        <title>Genome sequencing and annotation of Brassica cretica.</title>
        <authorList>
            <person name="Studholme D.J."/>
            <person name="Sarris P.F."/>
        </authorList>
    </citation>
    <scope>NUCLEOTIDE SEQUENCE</scope>
    <source>
        <strain evidence="3">PFS-102/07</strain>
        <tissue evidence="3">Leaf</tissue>
    </source>
</reference>
<feature type="region of interest" description="Disordered" evidence="1">
    <location>
        <begin position="43"/>
        <end position="70"/>
    </location>
</feature>
<feature type="region of interest" description="Disordered" evidence="1">
    <location>
        <begin position="703"/>
        <end position="755"/>
    </location>
</feature>
<feature type="domain" description="Agenet-like" evidence="2">
    <location>
        <begin position="172"/>
        <end position="232"/>
    </location>
</feature>
<feature type="compositionally biased region" description="Basic and acidic residues" evidence="1">
    <location>
        <begin position="738"/>
        <end position="755"/>
    </location>
</feature>
<dbReference type="PANTHER" id="PTHR31917">
    <property type="entry name" value="AGENET DOMAIN-CONTAINING PROTEIN-RELATED"/>
    <property type="match status" value="1"/>
</dbReference>
<feature type="compositionally biased region" description="Basic and acidic residues" evidence="1">
    <location>
        <begin position="470"/>
        <end position="486"/>
    </location>
</feature>
<feature type="compositionally biased region" description="Basic and acidic residues" evidence="1">
    <location>
        <begin position="56"/>
        <end position="70"/>
    </location>
</feature>
<evidence type="ECO:0000259" key="2">
    <source>
        <dbReference type="Pfam" id="PF05641"/>
    </source>
</evidence>
<comment type="caution">
    <text evidence="3">The sequence shown here is derived from an EMBL/GenBank/DDBJ whole genome shotgun (WGS) entry which is preliminary data.</text>
</comment>
<evidence type="ECO:0000256" key="1">
    <source>
        <dbReference type="SAM" id="MobiDB-lite"/>
    </source>
</evidence>
<name>A0A8S9GRV0_BRACR</name>
<protein>
    <recommendedName>
        <fullName evidence="2">Agenet-like domain-containing protein</fullName>
    </recommendedName>
</protein>
<dbReference type="Pfam" id="PF05641">
    <property type="entry name" value="Agenet"/>
    <property type="match status" value="2"/>
</dbReference>
<gene>
    <name evidence="3" type="ORF">F2Q70_00020801</name>
</gene>
<dbReference type="EMBL" id="QGKY02001925">
    <property type="protein sequence ID" value="KAF2549291.1"/>
    <property type="molecule type" value="Genomic_DNA"/>
</dbReference>
<feature type="region of interest" description="Disordered" evidence="1">
    <location>
        <begin position="463"/>
        <end position="486"/>
    </location>
</feature>
<feature type="compositionally biased region" description="Basic and acidic residues" evidence="1">
    <location>
        <begin position="612"/>
        <end position="626"/>
    </location>
</feature>
<dbReference type="PANTHER" id="PTHR31917:SF164">
    <property type="entry name" value="DUF724 DOMAIN-CONTAINING PROTEIN 7-LIKE"/>
    <property type="match status" value="1"/>
</dbReference>
<dbReference type="InterPro" id="IPR008395">
    <property type="entry name" value="Agenet-like_dom"/>
</dbReference>
<proteinExistence type="predicted"/>
<sequence length="755" mass="86064">MDETTFKRSEADLDQAAGTVDKETYMRNGVEMAKVEYSTLFQDKKKKTKSLQESVSSDRIRPQPPSEKLEETKSLELMDNVDAYHNDGWCSDRRLASGTPINGKGVVIFKYPSDPTVALVYLSAAFLLACITDTELMDETAFKRVEADLDQAAGTVDKETEESRVQTLLEVGENVEIASGRKWYPGNVLKTNMRNGVEMVKVEYSTLFQDKKKKTKRLQESVSSDKIRPQPPSEKPEETKSLELMDNVEAYHNDGWCSARRDKNMMRDSRPELLALPELKHPIGSKPKPKVTINQYSTAAYIKTGPPIIKPEESHWMDHTHLHCLNRLRLKFILEFVVQRLKGPWNLGDIILSENYDRNMMRDSIPELLALPELKHPIGSEPKPKVTINQYSTTAYIKTGPPIIKPEELTHSRWMRRLLNAVKQILIKQLELLTKRIKKAKFKLSLRSVRMWRLHLDKKKKTKSLQESVSSDRIRPQPPSEKLEETKSLELMDNVDAYHNDGWCSDRRDRNMMRDSIPELLALPELKHPIGSEPKPKVTINQYSTAAYIKTGAMDHTHLHCLNRLRLSCTKLTFSIAAMQSETVMSLLVKIKLDRIMMRDSIPELLALPELKHPIGSEPKPKEPLDGSHASPLSQQVDTQVYSPNSTQHKEPSNQTHAAQTQFFSTNVTQQEPLNESPASPLSQQIETLVYSPNSTQHIEKEQLDEAPDAHTQVFSPNVTQQKEIEPSLDEMPSNPNRGEENLDVEIKDFVTELK</sequence>
<feature type="compositionally biased region" description="Polar residues" evidence="1">
    <location>
        <begin position="713"/>
        <end position="722"/>
    </location>
</feature>
<organism evidence="3">
    <name type="scientific">Brassica cretica</name>
    <name type="common">Mustard</name>
    <dbReference type="NCBI Taxonomy" id="69181"/>
    <lineage>
        <taxon>Eukaryota</taxon>
        <taxon>Viridiplantae</taxon>
        <taxon>Streptophyta</taxon>
        <taxon>Embryophyta</taxon>
        <taxon>Tracheophyta</taxon>
        <taxon>Spermatophyta</taxon>
        <taxon>Magnoliopsida</taxon>
        <taxon>eudicotyledons</taxon>
        <taxon>Gunneridae</taxon>
        <taxon>Pentapetalae</taxon>
        <taxon>rosids</taxon>
        <taxon>malvids</taxon>
        <taxon>Brassicales</taxon>
        <taxon>Brassicaceae</taxon>
        <taxon>Brassiceae</taxon>
        <taxon>Brassica</taxon>
    </lineage>
</organism>